<dbReference type="SUPFAM" id="SSF48592">
    <property type="entry name" value="GroEL equatorial domain-like"/>
    <property type="match status" value="2"/>
</dbReference>
<dbReference type="InterPro" id="IPR027409">
    <property type="entry name" value="GroEL-like_apical_dom_sf"/>
</dbReference>
<organism evidence="11 12">
    <name type="scientific">Blastocystis sp. subtype 1 (strain ATCC 50177 / NandII)</name>
    <dbReference type="NCBI Taxonomy" id="478820"/>
    <lineage>
        <taxon>Eukaryota</taxon>
        <taxon>Sar</taxon>
        <taxon>Stramenopiles</taxon>
        <taxon>Bigyra</taxon>
        <taxon>Opalozoa</taxon>
        <taxon>Opalinata</taxon>
        <taxon>Blastocystidae</taxon>
        <taxon>Blastocystis</taxon>
    </lineage>
</organism>
<dbReference type="PRINTS" id="PR00304">
    <property type="entry name" value="TCOMPLEXTCP1"/>
</dbReference>
<dbReference type="Gene3D" id="1.10.560.10">
    <property type="entry name" value="GroEL-like equatorial domain"/>
    <property type="match status" value="2"/>
</dbReference>
<accession>A0A196SAI8</accession>
<dbReference type="Proteomes" id="UP000078348">
    <property type="component" value="Unassembled WGS sequence"/>
</dbReference>
<comment type="caution">
    <text evidence="11">The sequence shown here is derived from an EMBL/GenBank/DDBJ whole genome shotgun (WGS) entry which is preliminary data.</text>
</comment>
<evidence type="ECO:0000256" key="4">
    <source>
        <dbReference type="ARBA" id="ARBA00022490"/>
    </source>
</evidence>
<dbReference type="Pfam" id="PF00118">
    <property type="entry name" value="Cpn60_TCP1"/>
    <property type="match status" value="1"/>
</dbReference>
<dbReference type="InterPro" id="IPR027410">
    <property type="entry name" value="TCP-1-like_intermed_sf"/>
</dbReference>
<dbReference type="InterPro" id="IPR017998">
    <property type="entry name" value="Chaperone_TCP-1"/>
</dbReference>
<dbReference type="GO" id="GO:0140662">
    <property type="term" value="F:ATP-dependent protein folding chaperone"/>
    <property type="evidence" value="ECO:0007669"/>
    <property type="project" value="InterPro"/>
</dbReference>
<protein>
    <recommendedName>
        <fullName evidence="9">CCT-beta</fullName>
    </recommendedName>
</protein>
<dbReference type="InterPro" id="IPR027413">
    <property type="entry name" value="GROEL-like_equatorial_sf"/>
</dbReference>
<dbReference type="AlphaFoldDB" id="A0A196SAI8"/>
<comment type="subcellular location">
    <subcellularLocation>
        <location evidence="1">Cytoplasm</location>
    </subcellularLocation>
</comment>
<dbReference type="FunFam" id="1.10.560.10:FF:000017">
    <property type="entry name" value="T-complex protein 1 subunit eta"/>
    <property type="match status" value="2"/>
</dbReference>
<keyword evidence="5 10" id="KW-0547">Nucleotide-binding</keyword>
<reference evidence="11 12" key="1">
    <citation type="submission" date="2016-05" db="EMBL/GenBank/DDBJ databases">
        <title>Nuclear genome of Blastocystis sp. subtype 1 NandII.</title>
        <authorList>
            <person name="Gentekaki E."/>
            <person name="Curtis B."/>
            <person name="Stairs C."/>
            <person name="Eme L."/>
            <person name="Herman E."/>
            <person name="Klimes V."/>
            <person name="Arias M.C."/>
            <person name="Elias M."/>
            <person name="Hilliou F."/>
            <person name="Klute M."/>
            <person name="Malik S.-B."/>
            <person name="Pightling A."/>
            <person name="Rachubinski R."/>
            <person name="Salas D."/>
            <person name="Schlacht A."/>
            <person name="Suga H."/>
            <person name="Archibald J."/>
            <person name="Ball S.G."/>
            <person name="Clark G."/>
            <person name="Dacks J."/>
            <person name="Van Der Giezen M."/>
            <person name="Tsaousis A."/>
            <person name="Roger A."/>
        </authorList>
    </citation>
    <scope>NUCLEOTIDE SEQUENCE [LARGE SCALE GENOMIC DNA]</scope>
    <source>
        <strain evidence="12">ATCC 50177 / NandII</strain>
    </source>
</reference>
<name>A0A196SAI8_BLAHN</name>
<dbReference type="OrthoDB" id="10248520at2759"/>
<evidence type="ECO:0000256" key="7">
    <source>
        <dbReference type="ARBA" id="ARBA00023186"/>
    </source>
</evidence>
<keyword evidence="6 10" id="KW-0067">ATP-binding</keyword>
<dbReference type="GO" id="GO:0005524">
    <property type="term" value="F:ATP binding"/>
    <property type="evidence" value="ECO:0007669"/>
    <property type="project" value="UniProtKB-KW"/>
</dbReference>
<dbReference type="PROSITE" id="PS00750">
    <property type="entry name" value="TCP1_1"/>
    <property type="match status" value="1"/>
</dbReference>
<evidence type="ECO:0000313" key="12">
    <source>
        <dbReference type="Proteomes" id="UP000078348"/>
    </source>
</evidence>
<proteinExistence type="inferred from homology"/>
<comment type="subunit">
    <text evidence="3">Heterooligomeric complex of about 850 to 900 kDa that forms two stacked rings, 12 to 16 nm in diameter.</text>
</comment>
<dbReference type="STRING" id="478820.A0A196SAI8"/>
<dbReference type="CDD" id="cd03336">
    <property type="entry name" value="TCP1_beta"/>
    <property type="match status" value="1"/>
</dbReference>
<dbReference type="NCBIfam" id="TIGR02341">
    <property type="entry name" value="chap_CCT_beta"/>
    <property type="match status" value="1"/>
</dbReference>
<evidence type="ECO:0000256" key="1">
    <source>
        <dbReference type="ARBA" id="ARBA00004496"/>
    </source>
</evidence>
<dbReference type="PANTHER" id="PTHR11353">
    <property type="entry name" value="CHAPERONIN"/>
    <property type="match status" value="1"/>
</dbReference>
<dbReference type="Gene3D" id="3.50.7.10">
    <property type="entry name" value="GroEL"/>
    <property type="match status" value="1"/>
</dbReference>
<evidence type="ECO:0000256" key="10">
    <source>
        <dbReference type="RuleBase" id="RU004187"/>
    </source>
</evidence>
<dbReference type="EMBL" id="LXWW01000479">
    <property type="protein sequence ID" value="OAO13014.1"/>
    <property type="molecule type" value="Genomic_DNA"/>
</dbReference>
<dbReference type="GO" id="GO:0051082">
    <property type="term" value="F:unfolded protein binding"/>
    <property type="evidence" value="ECO:0007669"/>
    <property type="project" value="InterPro"/>
</dbReference>
<comment type="function">
    <text evidence="8">Molecular chaperone; assists the folding of proteins upon ATP hydrolysis. Known to play a role, in vitro, in the folding of actin and tubulin.</text>
</comment>
<keyword evidence="12" id="KW-1185">Reference proteome</keyword>
<evidence type="ECO:0000256" key="6">
    <source>
        <dbReference type="ARBA" id="ARBA00022840"/>
    </source>
</evidence>
<comment type="similarity">
    <text evidence="2 10">Belongs to the TCP-1 chaperonin family.</text>
</comment>
<dbReference type="InterPro" id="IPR002423">
    <property type="entry name" value="Cpn60/GroEL/TCP-1"/>
</dbReference>
<dbReference type="GO" id="GO:0005832">
    <property type="term" value="C:chaperonin-containing T-complex"/>
    <property type="evidence" value="ECO:0007669"/>
    <property type="project" value="InterPro"/>
</dbReference>
<evidence type="ECO:0000256" key="5">
    <source>
        <dbReference type="ARBA" id="ARBA00022741"/>
    </source>
</evidence>
<dbReference type="SUPFAM" id="SSF52029">
    <property type="entry name" value="GroEL apical domain-like"/>
    <property type="match status" value="1"/>
</dbReference>
<dbReference type="PROSITE" id="PS00995">
    <property type="entry name" value="TCP1_3"/>
    <property type="match status" value="1"/>
</dbReference>
<evidence type="ECO:0000313" key="11">
    <source>
        <dbReference type="EMBL" id="OAO13014.1"/>
    </source>
</evidence>
<keyword evidence="4" id="KW-0963">Cytoplasm</keyword>
<dbReference type="PROSITE" id="PS00751">
    <property type="entry name" value="TCP1_2"/>
    <property type="match status" value="1"/>
</dbReference>
<sequence>MDSFVGATAVADLVKSTLGPKGMDKIIQNVTSTSGSLLITNDGATILKSMTVNNAAAKIMCDLAKIQDQEVGDGTTSVVVLAGELLREAEKLIDEKLHPMVLIEGWRLAQSVAQKALEASAVNHANDEALFYDDLLKIARTTLSSKLVNADKEYFARLAVDAVLRIRDSGNLDYIQILRKPGGSLRDSYLEEGFILEKSFGVGQKRVWEHPRVLLANTAMDSDKIKIHSTRVRVDSIAKVAEIEEAEKAKMRAKVAKILTYKPDVFVSRQLIYNYPEQLLTDAGVGSIEHADFEGIERLAAVLGGDIVSTFDSPEGVRLGECERIDEVMIGEDKMIRFSGCKGGAACTLVLRGASSHLLEEAERSLHDALAVLQQTLRHPERTLGGGCAEMVMAEAVEALVPEVRGKRALAVSAFARALRQMPTIIANNAGLDGVELVAELRAAHHAGKKSAGLDIEKNGVGDMEALGIYESLQLKRQVLLSASEAAEMIVRVDERIDEVMIGEDKMIRFSGCKGGAACTLVLRGASSHLLEEAERSLHDALAVLQQTLRHPERTLGGGCAEMVMAEAVEALVPEVRGKRALAVSAFARALRQMPTIIANNAGLDGVELVAELRAAHHAGKKSAGLDIEKNCVGDMEALGIYESLQLKRQVLLSASEAAEMIVRVDEVVQCAPRERVPDDGRH</sequence>
<keyword evidence="7 10" id="KW-0143">Chaperone</keyword>
<evidence type="ECO:0000256" key="8">
    <source>
        <dbReference type="ARBA" id="ARBA00024677"/>
    </source>
</evidence>
<gene>
    <name evidence="11" type="ORF">AV274_5307</name>
</gene>
<dbReference type="Gene3D" id="3.30.260.10">
    <property type="entry name" value="TCP-1-like chaperonin intermediate domain"/>
    <property type="match status" value="1"/>
</dbReference>
<dbReference type="SUPFAM" id="SSF54849">
    <property type="entry name" value="GroEL-intermediate domain like"/>
    <property type="match status" value="1"/>
</dbReference>
<dbReference type="GO" id="GO:0016887">
    <property type="term" value="F:ATP hydrolysis activity"/>
    <property type="evidence" value="ECO:0007669"/>
    <property type="project" value="InterPro"/>
</dbReference>
<evidence type="ECO:0000256" key="9">
    <source>
        <dbReference type="ARBA" id="ARBA00033237"/>
    </source>
</evidence>
<dbReference type="InterPro" id="IPR002194">
    <property type="entry name" value="Chaperonin_TCP-1_CS"/>
</dbReference>
<evidence type="ECO:0000256" key="3">
    <source>
        <dbReference type="ARBA" id="ARBA00011531"/>
    </source>
</evidence>
<evidence type="ECO:0000256" key="2">
    <source>
        <dbReference type="ARBA" id="ARBA00008020"/>
    </source>
</evidence>
<dbReference type="FunFam" id="3.50.7.10:FF:000002">
    <property type="entry name" value="T-complex protein 1 subunit beta"/>
    <property type="match status" value="1"/>
</dbReference>
<dbReference type="InterPro" id="IPR012716">
    <property type="entry name" value="Chap_CCT_beta"/>
</dbReference>